<reference evidence="1" key="1">
    <citation type="submission" date="2021-02" db="EMBL/GenBank/DDBJ databases">
        <authorList>
            <person name="Nowell W R."/>
        </authorList>
    </citation>
    <scope>NUCLEOTIDE SEQUENCE</scope>
    <source>
        <strain evidence="1">Ploen Becks lab</strain>
    </source>
</reference>
<accession>A0A814EXG9</accession>
<organism evidence="1 2">
    <name type="scientific">Brachionus calyciflorus</name>
    <dbReference type="NCBI Taxonomy" id="104777"/>
    <lineage>
        <taxon>Eukaryota</taxon>
        <taxon>Metazoa</taxon>
        <taxon>Spiralia</taxon>
        <taxon>Gnathifera</taxon>
        <taxon>Rotifera</taxon>
        <taxon>Eurotatoria</taxon>
        <taxon>Monogononta</taxon>
        <taxon>Pseudotrocha</taxon>
        <taxon>Ploima</taxon>
        <taxon>Brachionidae</taxon>
        <taxon>Brachionus</taxon>
    </lineage>
</organism>
<evidence type="ECO:0000313" key="1">
    <source>
        <dbReference type="EMBL" id="CAF0972116.1"/>
    </source>
</evidence>
<proteinExistence type="predicted"/>
<evidence type="ECO:0000313" key="2">
    <source>
        <dbReference type="Proteomes" id="UP000663879"/>
    </source>
</evidence>
<dbReference type="EMBL" id="CAJNOC010003198">
    <property type="protein sequence ID" value="CAF0972116.1"/>
    <property type="molecule type" value="Genomic_DNA"/>
</dbReference>
<sequence>MCLPRTNNYCESWQNSFTKMISNHPIIYNLVYALILEQNRVEAKIVQLRTGIVYRRRPEDIVEDDRLQHLISNYDSDKKLIFFNFLLEYVHSKLFSNIDIFECAVDLLFIFGAKINKGVDDSHFHSVITSKQS</sequence>
<dbReference type="AlphaFoldDB" id="A0A814EXG9"/>
<keyword evidence="2" id="KW-1185">Reference proteome</keyword>
<dbReference type="Proteomes" id="UP000663879">
    <property type="component" value="Unassembled WGS sequence"/>
</dbReference>
<dbReference type="OrthoDB" id="10176352at2759"/>
<protein>
    <submittedName>
        <fullName evidence="1">Uncharacterized protein</fullName>
    </submittedName>
</protein>
<comment type="caution">
    <text evidence="1">The sequence shown here is derived from an EMBL/GenBank/DDBJ whole genome shotgun (WGS) entry which is preliminary data.</text>
</comment>
<name>A0A814EXG9_9BILA</name>
<gene>
    <name evidence="1" type="ORF">OXX778_LOCUS14972</name>
</gene>